<dbReference type="OrthoDB" id="1924020at2759"/>
<keyword evidence="7" id="KW-1185">Reference proteome</keyword>
<name>A0A251UAR2_HELAN</name>
<accession>A0A251UAR2</accession>
<dbReference type="EMBL" id="MNCJ02000322">
    <property type="protein sequence ID" value="KAF5798361.1"/>
    <property type="molecule type" value="Genomic_DNA"/>
</dbReference>
<reference evidence="6" key="2">
    <citation type="submission" date="2017-02" db="EMBL/GenBank/DDBJ databases">
        <title>Sunflower complete genome.</title>
        <authorList>
            <person name="Langlade N."/>
            <person name="Munos S."/>
        </authorList>
    </citation>
    <scope>NUCLEOTIDE SEQUENCE [LARGE SCALE GENOMIC DNA]</scope>
    <source>
        <tissue evidence="6">Leaves</tissue>
    </source>
</reference>
<feature type="coiled-coil region" evidence="2">
    <location>
        <begin position="250"/>
        <end position="284"/>
    </location>
</feature>
<sequence>MTEKATSKGHSWLWASHIRTKQSKWLEQNLQDMEDKVENVLNLITKDGDSFARRAEMYYKHRPEVISFVEETARGYRSLAERYDKLSTELQKANTTIATICPEKVTYGDDDDYTVGPSKPKKPTQKAASKRATKIPKAPKLPAKGVLSTYSKKTINDSTKDDQLKSCEETIKMLQDKQEQLSQEAKVEQQRFEETKAKLEALKHKFNLNEDETNADKSGSCETEVEETIDKFVNKMITLETSVTSQTTLADTLKKENHDLQTRIQNLEAEKAAMMNTKNVVNVESKVGKTDQVSWLEMLLNGYENKDDILLEQYITILKSYRDTKKRLSDEQIKNQQTLSSMKSAIVKRDESIKQMIQKLKHLQESLGEDKVDIPSVDFLDEPQVVSASEEKLRRNIDVILDQNLDLWLRLSTTFRQVHKFKKQVKDLQEEVKKVEARGLSEESKSSTFTRELLSEIKPIYKHLNEINTRLTSWLQQSISLNDELDMINSCLCNIQEEITQEEIKFSAHQAAKFKSEILNMKQENNKVNEELEAGLDHAIALKHEIEQTLERLEMKFGLSANQNKPPKGRSSRRSLSLRSLLFGSKSKKQKFSSLFSCLGHQKRTRSM</sequence>
<dbReference type="Pfam" id="PF24918">
    <property type="entry name" value="NET2A_C"/>
    <property type="match status" value="1"/>
</dbReference>
<feature type="coiled-coil region" evidence="2">
    <location>
        <begin position="411"/>
        <end position="445"/>
    </location>
</feature>
<dbReference type="Pfam" id="PF07765">
    <property type="entry name" value="KIP1"/>
    <property type="match status" value="1"/>
</dbReference>
<dbReference type="AlphaFoldDB" id="A0A251UAR2"/>
<keyword evidence="1 2" id="KW-0175">Coiled coil</keyword>
<feature type="compositionally biased region" description="Basic residues" evidence="3">
    <location>
        <begin position="119"/>
        <end position="134"/>
    </location>
</feature>
<dbReference type="Pfam" id="PF25014">
    <property type="entry name" value="NET2A"/>
    <property type="match status" value="2"/>
</dbReference>
<dbReference type="OMA" id="YMKIREH"/>
<dbReference type="PANTHER" id="PTHR31631:SF0">
    <property type="entry name" value="PROTEIN NETWORKED 2D"/>
    <property type="match status" value="1"/>
</dbReference>
<dbReference type="InterPro" id="IPR011684">
    <property type="entry name" value="NAB"/>
</dbReference>
<dbReference type="InterPro" id="IPR056889">
    <property type="entry name" value="NET2A-D/KIP1-like_C"/>
</dbReference>
<protein>
    <recommendedName>
        <fullName evidence="4">NAB domain-containing protein</fullName>
    </recommendedName>
</protein>
<organism evidence="6 7">
    <name type="scientific">Helianthus annuus</name>
    <name type="common">Common sunflower</name>
    <dbReference type="NCBI Taxonomy" id="4232"/>
    <lineage>
        <taxon>Eukaryota</taxon>
        <taxon>Viridiplantae</taxon>
        <taxon>Streptophyta</taxon>
        <taxon>Embryophyta</taxon>
        <taxon>Tracheophyta</taxon>
        <taxon>Spermatophyta</taxon>
        <taxon>Magnoliopsida</taxon>
        <taxon>eudicotyledons</taxon>
        <taxon>Gunneridae</taxon>
        <taxon>Pentapetalae</taxon>
        <taxon>asterids</taxon>
        <taxon>campanulids</taxon>
        <taxon>Asterales</taxon>
        <taxon>Asteraceae</taxon>
        <taxon>Asteroideae</taxon>
        <taxon>Heliantheae alliance</taxon>
        <taxon>Heliantheae</taxon>
        <taxon>Helianthus</taxon>
    </lineage>
</organism>
<dbReference type="Gramene" id="mRNA:HanXRQr2_Chr07g0291981">
    <property type="protein sequence ID" value="mRNA:HanXRQr2_Chr07g0291981"/>
    <property type="gene ID" value="HanXRQr2_Chr07g0291981"/>
</dbReference>
<feature type="coiled-coil region" evidence="2">
    <location>
        <begin position="511"/>
        <end position="556"/>
    </location>
</feature>
<evidence type="ECO:0000256" key="3">
    <source>
        <dbReference type="SAM" id="MobiDB-lite"/>
    </source>
</evidence>
<evidence type="ECO:0000256" key="2">
    <source>
        <dbReference type="SAM" id="Coils"/>
    </source>
</evidence>
<dbReference type="InParanoid" id="A0A251UAR2"/>
<dbReference type="PROSITE" id="PS51774">
    <property type="entry name" value="NAB"/>
    <property type="match status" value="1"/>
</dbReference>
<evidence type="ECO:0000256" key="1">
    <source>
        <dbReference type="ARBA" id="ARBA00023054"/>
    </source>
</evidence>
<proteinExistence type="predicted"/>
<dbReference type="Proteomes" id="UP000215914">
    <property type="component" value="Chromosome 7"/>
</dbReference>
<evidence type="ECO:0000313" key="7">
    <source>
        <dbReference type="Proteomes" id="UP000215914"/>
    </source>
</evidence>
<feature type="region of interest" description="Disordered" evidence="3">
    <location>
        <begin position="109"/>
        <end position="140"/>
    </location>
</feature>
<evidence type="ECO:0000313" key="6">
    <source>
        <dbReference type="EMBL" id="OTG20428.1"/>
    </source>
</evidence>
<reference evidence="5 7" key="1">
    <citation type="journal article" date="2017" name="Nature">
        <title>The sunflower genome provides insights into oil metabolism, flowering and Asterid evolution.</title>
        <authorList>
            <person name="Badouin H."/>
            <person name="Gouzy J."/>
            <person name="Grassa C.J."/>
            <person name="Murat F."/>
            <person name="Staton S.E."/>
            <person name="Cottret L."/>
            <person name="Lelandais-Briere C."/>
            <person name="Owens G.L."/>
            <person name="Carrere S."/>
            <person name="Mayjonade B."/>
            <person name="Legrand L."/>
            <person name="Gill N."/>
            <person name="Kane N.C."/>
            <person name="Bowers J.E."/>
            <person name="Hubner S."/>
            <person name="Bellec A."/>
            <person name="Berard A."/>
            <person name="Berges H."/>
            <person name="Blanchet N."/>
            <person name="Boniface M.C."/>
            <person name="Brunel D."/>
            <person name="Catrice O."/>
            <person name="Chaidir N."/>
            <person name="Claudel C."/>
            <person name="Donnadieu C."/>
            <person name="Faraut T."/>
            <person name="Fievet G."/>
            <person name="Helmstetter N."/>
            <person name="King M."/>
            <person name="Knapp S.J."/>
            <person name="Lai Z."/>
            <person name="Le Paslier M.C."/>
            <person name="Lippi Y."/>
            <person name="Lorenzon L."/>
            <person name="Mandel J.R."/>
            <person name="Marage G."/>
            <person name="Marchand G."/>
            <person name="Marquand E."/>
            <person name="Bret-Mestries E."/>
            <person name="Morien E."/>
            <person name="Nambeesan S."/>
            <person name="Nguyen T."/>
            <person name="Pegot-Espagnet P."/>
            <person name="Pouilly N."/>
            <person name="Raftis F."/>
            <person name="Sallet E."/>
            <person name="Schiex T."/>
            <person name="Thomas J."/>
            <person name="Vandecasteele C."/>
            <person name="Vares D."/>
            <person name="Vear F."/>
            <person name="Vautrin S."/>
            <person name="Crespi M."/>
            <person name="Mangin B."/>
            <person name="Burke J.M."/>
            <person name="Salse J."/>
            <person name="Munos S."/>
            <person name="Vincourt P."/>
            <person name="Rieseberg L.H."/>
            <person name="Langlade N.B."/>
        </authorList>
    </citation>
    <scope>NUCLEOTIDE SEQUENCE [LARGE SCALE GENOMIC DNA]</scope>
    <source>
        <strain evidence="7">cv. SF193</strain>
        <tissue evidence="5">Leaves</tissue>
    </source>
</reference>
<feature type="domain" description="NAB" evidence="4">
    <location>
        <begin position="10"/>
        <end position="90"/>
    </location>
</feature>
<reference evidence="5" key="3">
    <citation type="submission" date="2020-06" db="EMBL/GenBank/DDBJ databases">
        <title>Helianthus annuus Genome sequencing and assembly Release 2.</title>
        <authorList>
            <person name="Gouzy J."/>
            <person name="Langlade N."/>
            <person name="Munos S."/>
        </authorList>
    </citation>
    <scope>NUCLEOTIDE SEQUENCE</scope>
    <source>
        <tissue evidence="5">Leaves</tissue>
    </source>
</reference>
<dbReference type="EMBL" id="CM007896">
    <property type="protein sequence ID" value="OTG20428.1"/>
    <property type="molecule type" value="Genomic_DNA"/>
</dbReference>
<evidence type="ECO:0000259" key="4">
    <source>
        <dbReference type="PROSITE" id="PS51774"/>
    </source>
</evidence>
<gene>
    <name evidence="6" type="ORF">HannXRQ_Chr07g0192981</name>
    <name evidence="5" type="ORF">HanXRQr2_Chr07g0291981</name>
</gene>
<dbReference type="PANTHER" id="PTHR31631">
    <property type="entry name" value="PROTEIN NETWORKED 2D"/>
    <property type="match status" value="1"/>
</dbReference>
<feature type="coiled-coil region" evidence="2">
    <location>
        <begin position="164"/>
        <end position="212"/>
    </location>
</feature>
<evidence type="ECO:0000313" key="5">
    <source>
        <dbReference type="EMBL" id="KAF5798361.1"/>
    </source>
</evidence>
<dbReference type="InterPro" id="IPR056888">
    <property type="entry name" value="NET2A-D/KIP1-like_dom"/>
</dbReference>
<dbReference type="GO" id="GO:0003779">
    <property type="term" value="F:actin binding"/>
    <property type="evidence" value="ECO:0007669"/>
    <property type="project" value="InterPro"/>
</dbReference>